<proteinExistence type="predicted"/>
<keyword evidence="2" id="KW-1185">Reference proteome</keyword>
<keyword evidence="1" id="KW-0418">Kinase</keyword>
<evidence type="ECO:0000313" key="1">
    <source>
        <dbReference type="EMBL" id="MDR6785598.1"/>
    </source>
</evidence>
<reference evidence="1" key="1">
    <citation type="submission" date="2023-07" db="EMBL/GenBank/DDBJ databases">
        <title>Sorghum-associated microbial communities from plants grown in Nebraska, USA.</title>
        <authorList>
            <person name="Schachtman D."/>
        </authorList>
    </citation>
    <scope>NUCLEOTIDE SEQUENCE</scope>
    <source>
        <strain evidence="1">2697</strain>
    </source>
</reference>
<comment type="caution">
    <text evidence="1">The sequence shown here is derived from an EMBL/GenBank/DDBJ whole genome shotgun (WGS) entry which is preliminary data.</text>
</comment>
<protein>
    <submittedName>
        <fullName evidence="1">Ligand-binding sensor domain-containing protein/signal transduction histidine kinase/DNA-binding response OmpR family regulator</fullName>
    </submittedName>
</protein>
<dbReference type="Proteomes" id="UP001246858">
    <property type="component" value="Unassembled WGS sequence"/>
</dbReference>
<gene>
    <name evidence="1" type="ORF">J2X78_004183</name>
</gene>
<name>A0ACC6L2U3_9SPHI</name>
<evidence type="ECO:0000313" key="2">
    <source>
        <dbReference type="Proteomes" id="UP001246858"/>
    </source>
</evidence>
<organism evidence="1 2">
    <name type="scientific">Pedobacter africanus</name>
    <dbReference type="NCBI Taxonomy" id="151894"/>
    <lineage>
        <taxon>Bacteria</taxon>
        <taxon>Pseudomonadati</taxon>
        <taxon>Bacteroidota</taxon>
        <taxon>Sphingobacteriia</taxon>
        <taxon>Sphingobacteriales</taxon>
        <taxon>Sphingobacteriaceae</taxon>
        <taxon>Pedobacter</taxon>
    </lineage>
</organism>
<accession>A0ACC6L2U3</accession>
<dbReference type="EMBL" id="JAVDTF010000004">
    <property type="protein sequence ID" value="MDR6785598.1"/>
    <property type="molecule type" value="Genomic_DNA"/>
</dbReference>
<keyword evidence="1" id="KW-0808">Transferase</keyword>
<sequence>MIIKRTILTVFVILVQLYCKGQELVFNHLMAEDGLSQNSIFSITQDSRGFMWYGSRFGLNRYDGIRFSLYKSSATDTSTLSDDYVTALYNDTKGILWVGTANGLNKFDPRKNTFKRITLAKVTGDRPYILVRNIQEDSQGRLWIASNKGLFFLSDRNSDNFSGAEKLGLPLNIAKSDILSVFEDHDHELWIGTNNGLVRLSIKKRIESIKIFVNDNSPGSISDNSVTGTVEDLQKKLWFATENGGINLFDRKTQTFTAFKHGPLNNNGPAHNAIRKMIMTRSGEIWIGTQEGLSILNPQTRKFRNFQHRKANPKSLNQNSIYSIYQDINGSVWIGTYYGGVNVVYAAATNFKTWQYHEQHPGLNHNVVSAITEDKNGKLWIGTEGGGLNYYNWNNKHFGAYTYNANDPESLGSNLVKAVYKDKTGDIWVGTHGGGLNLLNQSTGKFTRYLTHKNDLNTTRSEIVAMLEDSYGRFWVGSQTGLRIFDKASSKLQNKPLSGKLKIFEDKNIKFLFEDAKKNIWIAATTGLYTFSRDLKVFQSFRLPKVNNSVSNNSNFINCIIEDQGGNIWIGFYYGGLKMYDPKKRSFSRTYGVKDGLLSSNVLGIIEDDKRQLWISTSNGLSKFDPQTHTFQTYITSDGLAGDEFNYNSFFKGKDREFFFGGYNGLTHFFPDQINKNNYRAPVVFTDLLLFNKPVKIGTSDGLLEQDLGFTSKLQLKYDQNIFTIQFALLNYIKSKKNKYAYKLQGVNTQWIETSIPAASYTNLPSGNYTLLVKGANNDGLWSKVASIQIEILPPFWKTWWAFCIYSILVVAIVFFITRFFYLRELLIKDEELHQNKLNFFTNVSHEIRTHLTLIMAPIEKMLDSSRQTAALNKEMSSVKSNADRLLKLVSELMDFRKAETRHLKLRITAYNLVDFIKNIYSSFEALSEKKQIDYTLTYDQESLMVYFDKEQLEKVFFNVISNAFKFTQAGGQIAIALKTLSDKVVVNITDTGRGIAPEYMDRLFTNFFQIDDHNIQNTGYGIGLALSKHITELHKGSIAVNSIPAQHEGPGYTNFTVTLQLGNGHFKNTGYLQPEGSATENNKSSITPPAEHSDISKTTDDSTKEKAYTVLIVEDNAALRRLITESLEEEYRIITAKNGVHGWTKATEEVPDLIVSDVMMPQMDGFTLCGKLKSDERTSHIPVILLTAKSAETDQISGLTGGADVYLTKPFSQKILQLNVRNLLTARAVMRQKFSRQLILEPQQIALAPVEEQFLSRLILIIENNMENEHFGVEQLAEGIGMSQSVLYKKLKALTNMSVNDFAKSIRLKRAAQLLLQKQYTVYEIGYMVGFADRKYFSREFKKQFGKTPSEYMDTVSH</sequence>